<dbReference type="PANTHER" id="PTHR24096">
    <property type="entry name" value="LONG-CHAIN-FATTY-ACID--COA LIGASE"/>
    <property type="match status" value="1"/>
</dbReference>
<evidence type="ECO:0000313" key="2">
    <source>
        <dbReference type="EMBL" id="KMM72485.1"/>
    </source>
</evidence>
<reference evidence="3" key="3">
    <citation type="journal article" date="2010" name="Genome Res.">
        <title>Population genomic sequencing of Coccidioides fungi reveals recent hybridization and transposon control.</title>
        <authorList>
            <person name="Neafsey D.E."/>
            <person name="Barker B.M."/>
            <person name="Sharpton T.J."/>
            <person name="Stajich J.E."/>
            <person name="Park D.J."/>
            <person name="Whiston E."/>
            <person name="Hung C.-Y."/>
            <person name="McMahan C."/>
            <person name="White J."/>
            <person name="Sykes S."/>
            <person name="Heiman D."/>
            <person name="Young S."/>
            <person name="Zeng Q."/>
            <person name="Abouelleil A."/>
            <person name="Aftuck L."/>
            <person name="Bessette D."/>
            <person name="Brown A."/>
            <person name="FitzGerald M."/>
            <person name="Lui A."/>
            <person name="Macdonald J.P."/>
            <person name="Priest M."/>
            <person name="Orbach M.J."/>
            <person name="Galgiani J.N."/>
            <person name="Kirkland T.N."/>
            <person name="Cole G.T."/>
            <person name="Birren B.W."/>
            <person name="Henn M.R."/>
            <person name="Taylor J.W."/>
            <person name="Rounsley S.D."/>
        </authorList>
    </citation>
    <scope>NUCLEOTIDE SEQUENCE [LARGE SCALE GENOMIC DNA]</scope>
    <source>
        <strain evidence="3">RMSCC 3488</strain>
    </source>
</reference>
<proteinExistence type="predicted"/>
<keyword evidence="2" id="KW-0436">Ligase</keyword>
<sequence>MDYTSRIFSRPPPNVHSPVLSDADRPHRSISWAEYASAVKRIAVGLGALGVVEQDGVGLLSRNEIYYYVLADGAIAAGATFVGIPPSDKEDKVATHMAVAHVKWLFATPEFLESALTTAANVGLDKSRVLVFDPPGLEPYENDNGQPRFSSLLEADESRWQNANHGKDPRTLTALRLFTSGTTGSIKAAEISHAALVTRLDAQDFVPSPRDRAQLQFISLSSAGGQMICQRAFAGWLPAYISNYDDELSIIDRIQSCNISVIQLPPRTMEGITAVIKAGIRSRESLQSLSTILVGGAASRKEGVDQFASILPSHVLLRSGYGSTEVGIIAMTSASLDAPWRPGPGYVGLLPPGVELRVIDHETLQTISSDIEGEICVRNASMFSGYCNNPTATAEVFLPDDDGGAPWFRTGDRGYLDPQSGQLALTGRFNEMFTVKLERVVPSEVEAELLKHESIADAAVTATRARDIEGDNECIAVDGAPSGGVHCGEVVKRQSPNGWRRVLREYPTERHEENHEAQVDRAGVLGWVREVH</sequence>
<organism evidence="2 3">
    <name type="scientific">Coccidioides posadasii RMSCC 3488</name>
    <dbReference type="NCBI Taxonomy" id="454284"/>
    <lineage>
        <taxon>Eukaryota</taxon>
        <taxon>Fungi</taxon>
        <taxon>Dikarya</taxon>
        <taxon>Ascomycota</taxon>
        <taxon>Pezizomycotina</taxon>
        <taxon>Eurotiomycetes</taxon>
        <taxon>Eurotiomycetidae</taxon>
        <taxon>Onygenales</taxon>
        <taxon>Onygenaceae</taxon>
        <taxon>Coccidioides</taxon>
    </lineage>
</organism>
<dbReference type="AlphaFoldDB" id="A0A0J6FSU3"/>
<accession>A0A0J6FSU3</accession>
<protein>
    <submittedName>
        <fullName evidence="2">4-coumarate-CoA ligase 1</fullName>
    </submittedName>
</protein>
<evidence type="ECO:0000313" key="3">
    <source>
        <dbReference type="Proteomes" id="UP000054567"/>
    </source>
</evidence>
<reference evidence="3" key="2">
    <citation type="journal article" date="2009" name="Genome Res.">
        <title>Comparative genomic analyses of the human fungal pathogens Coccidioides and their relatives.</title>
        <authorList>
            <person name="Sharpton T.J."/>
            <person name="Stajich J.E."/>
            <person name="Rounsley S.D."/>
            <person name="Gardner M.J."/>
            <person name="Wortman J.R."/>
            <person name="Jordar V.S."/>
            <person name="Maiti R."/>
            <person name="Kodira C.D."/>
            <person name="Neafsey D.E."/>
            <person name="Zeng Q."/>
            <person name="Hung C.-Y."/>
            <person name="McMahan C."/>
            <person name="Muszewska A."/>
            <person name="Grynberg M."/>
            <person name="Mandel M.A."/>
            <person name="Kellner E.M."/>
            <person name="Barker B.M."/>
            <person name="Galgiani J.N."/>
            <person name="Orbach M.J."/>
            <person name="Kirkland T.N."/>
            <person name="Cole G.T."/>
            <person name="Henn M.R."/>
            <person name="Birren B.W."/>
            <person name="Taylor J.W."/>
        </authorList>
    </citation>
    <scope>NUCLEOTIDE SEQUENCE [LARGE SCALE GENOMIC DNA]</scope>
    <source>
        <strain evidence="3">RMSCC 3488</strain>
    </source>
</reference>
<dbReference type="InterPro" id="IPR000873">
    <property type="entry name" value="AMP-dep_synth/lig_dom"/>
</dbReference>
<dbReference type="Pfam" id="PF00501">
    <property type="entry name" value="AMP-binding"/>
    <property type="match status" value="1"/>
</dbReference>
<dbReference type="VEuPathDB" id="FungiDB:CPAG_08779"/>
<evidence type="ECO:0000259" key="1">
    <source>
        <dbReference type="Pfam" id="PF00501"/>
    </source>
</evidence>
<reference evidence="2 3" key="1">
    <citation type="submission" date="2007-06" db="EMBL/GenBank/DDBJ databases">
        <title>The Genome Sequence of Coccidioides posadasii RMSCC_3488.</title>
        <authorList>
            <consortium name="Coccidioides Genome Resources Consortium"/>
            <consortium name="The Broad Institute Genome Sequencing Platform"/>
            <person name="Henn M.R."/>
            <person name="Sykes S."/>
            <person name="Young S."/>
            <person name="Jaffe D."/>
            <person name="Berlin A."/>
            <person name="Alvarez P."/>
            <person name="Butler J."/>
            <person name="Gnerre S."/>
            <person name="Grabherr M."/>
            <person name="Mauceli E."/>
            <person name="Brockman W."/>
            <person name="Kodira C."/>
            <person name="Alvarado L."/>
            <person name="Zeng Q."/>
            <person name="Crawford M."/>
            <person name="Antoine C."/>
            <person name="Devon K."/>
            <person name="Galgiani J."/>
            <person name="Orsborn K."/>
            <person name="Lewis M.L."/>
            <person name="Nusbaum C."/>
            <person name="Galagan J."/>
            <person name="Birren B."/>
        </authorList>
    </citation>
    <scope>NUCLEOTIDE SEQUENCE [LARGE SCALE GENOMIC DNA]</scope>
    <source>
        <strain evidence="2 3">RMSCC 3488</strain>
    </source>
</reference>
<dbReference type="InterPro" id="IPR042099">
    <property type="entry name" value="ANL_N_sf"/>
</dbReference>
<dbReference type="Gene3D" id="3.40.50.12780">
    <property type="entry name" value="N-terminal domain of ligase-like"/>
    <property type="match status" value="1"/>
</dbReference>
<dbReference type="OrthoDB" id="288590at2759"/>
<dbReference type="GO" id="GO:0016405">
    <property type="term" value="F:CoA-ligase activity"/>
    <property type="evidence" value="ECO:0007669"/>
    <property type="project" value="TreeGrafter"/>
</dbReference>
<dbReference type="SUPFAM" id="SSF56801">
    <property type="entry name" value="Acetyl-CoA synthetase-like"/>
    <property type="match status" value="1"/>
</dbReference>
<gene>
    <name evidence="2" type="ORF">CPAG_08779</name>
</gene>
<name>A0A0J6FSU3_COCPO</name>
<feature type="domain" description="AMP-dependent synthetase/ligase" evidence="1">
    <location>
        <begin position="25"/>
        <end position="386"/>
    </location>
</feature>
<dbReference type="Proteomes" id="UP000054567">
    <property type="component" value="Unassembled WGS sequence"/>
</dbReference>
<dbReference type="EMBL" id="DS268114">
    <property type="protein sequence ID" value="KMM72485.1"/>
    <property type="molecule type" value="Genomic_DNA"/>
</dbReference>